<dbReference type="OrthoDB" id="9813840at2"/>
<keyword evidence="1" id="KW-0732">Signal</keyword>
<gene>
    <name evidence="2" type="ORF">SFLOR_v1c05070</name>
</gene>
<dbReference type="InterPro" id="IPR011889">
    <property type="entry name" value="Liste_lipo_26"/>
</dbReference>
<dbReference type="AlphaFoldDB" id="A0A2K8SDM9"/>
<reference evidence="2 3" key="1">
    <citation type="submission" date="2017-12" db="EMBL/GenBank/DDBJ databases">
        <title>Complete genome sequence of Spiroplasma floricola 23-6 (ATCC 29989).</title>
        <authorList>
            <person name="Tsai Y.-M."/>
            <person name="Wu P.-S."/>
            <person name="Lo W.-S."/>
            <person name="Kuo C.-H."/>
        </authorList>
    </citation>
    <scope>NUCLEOTIDE SEQUENCE [LARGE SCALE GENOMIC DNA]</scope>
    <source>
        <strain evidence="2 3">23-6</strain>
    </source>
</reference>
<sequence length="300" mass="34722">MKKILSILTTFILITPTVSSVFSCQKLNPSKPETIPPVEKVSSRKTIYIDSNGLKQETEELDFLNIDAKEILELGFSKYGETVRNFQGNKVPKELPKQVNSLFSFLALNKNLIIENLEDWDTSNITSMSQTFRDATNFNTDISKWNTSNVTDMNEMFYECKKINFSIKNWDTSKVKSMSSMFQGANIAKQDLSNWNTSNVKNMSGMFLKAQNFNQDIGNWNTSNVTNMRSMFYEAQSFNQDIGNWNTSNVMDMNSMFKNSPKFNQDISKWNINKVTLHDDFDFTANRQWIKAYKPKFERN</sequence>
<evidence type="ECO:0000313" key="2">
    <source>
        <dbReference type="EMBL" id="AUB31559.1"/>
    </source>
</evidence>
<dbReference type="Pfam" id="PF03382">
    <property type="entry name" value="DUF285"/>
    <property type="match status" value="1"/>
</dbReference>
<evidence type="ECO:0000256" key="1">
    <source>
        <dbReference type="SAM" id="SignalP"/>
    </source>
</evidence>
<dbReference type="PROSITE" id="PS51257">
    <property type="entry name" value="PROKAR_LIPOPROTEIN"/>
    <property type="match status" value="1"/>
</dbReference>
<dbReference type="Proteomes" id="UP000231823">
    <property type="component" value="Chromosome"/>
</dbReference>
<feature type="chain" id="PRO_5014843142" evidence="1">
    <location>
        <begin position="21"/>
        <end position="300"/>
    </location>
</feature>
<dbReference type="InterPro" id="IPR005046">
    <property type="entry name" value="DUF285"/>
</dbReference>
<feature type="signal peptide" evidence="1">
    <location>
        <begin position="1"/>
        <end position="20"/>
    </location>
</feature>
<dbReference type="NCBIfam" id="NF038029">
    <property type="entry name" value="LP_plasma"/>
    <property type="match status" value="1"/>
</dbReference>
<name>A0A2K8SDM9_9MOLU</name>
<dbReference type="EMBL" id="CP025057">
    <property type="protein sequence ID" value="AUB31559.1"/>
    <property type="molecule type" value="Genomic_DNA"/>
</dbReference>
<proteinExistence type="predicted"/>
<keyword evidence="3" id="KW-1185">Reference proteome</keyword>
<protein>
    <submittedName>
        <fullName evidence="2">BspA family leucine-rich repeat surface protein</fullName>
    </submittedName>
</protein>
<dbReference type="RefSeq" id="WP_100916545.1">
    <property type="nucleotide sequence ID" value="NZ_CP025057.1"/>
</dbReference>
<organism evidence="2 3">
    <name type="scientific">Spiroplasma floricola 23-6</name>
    <dbReference type="NCBI Taxonomy" id="1336749"/>
    <lineage>
        <taxon>Bacteria</taxon>
        <taxon>Bacillati</taxon>
        <taxon>Mycoplasmatota</taxon>
        <taxon>Mollicutes</taxon>
        <taxon>Entomoplasmatales</taxon>
        <taxon>Spiroplasmataceae</taxon>
        <taxon>Spiroplasma</taxon>
    </lineage>
</organism>
<evidence type="ECO:0000313" key="3">
    <source>
        <dbReference type="Proteomes" id="UP000231823"/>
    </source>
</evidence>
<accession>A0A2K8SDM9</accession>
<dbReference type="InterPro" id="IPR054816">
    <property type="entry name" value="Lipoprotein_mollicutes-type_CS"/>
</dbReference>
<dbReference type="NCBIfam" id="TIGR02167">
    <property type="entry name" value="Liste_lipo_26"/>
    <property type="match status" value="4"/>
</dbReference>
<dbReference type="KEGG" id="sfz:SFLOR_v1c05070"/>